<dbReference type="Pfam" id="PF08545">
    <property type="entry name" value="ACP_syn_III"/>
    <property type="match status" value="1"/>
</dbReference>
<dbReference type="Proteomes" id="UP000093159">
    <property type="component" value="Unassembled WGS sequence"/>
</dbReference>
<dbReference type="EMBL" id="LDIR01000001">
    <property type="protein sequence ID" value="OCL92927.1"/>
    <property type="molecule type" value="Genomic_DNA"/>
</dbReference>
<proteinExistence type="predicted"/>
<organism evidence="5 6">
    <name type="scientific">Arcobacter porcinus</name>
    <dbReference type="NCBI Taxonomy" id="1935204"/>
    <lineage>
        <taxon>Bacteria</taxon>
        <taxon>Pseudomonadati</taxon>
        <taxon>Campylobacterota</taxon>
        <taxon>Epsilonproteobacteria</taxon>
        <taxon>Campylobacterales</taxon>
        <taxon>Arcobacteraceae</taxon>
        <taxon>Arcobacter</taxon>
    </lineage>
</organism>
<name>A0ABX2YDE3_9BACT</name>
<dbReference type="PANTHER" id="PTHR34069">
    <property type="entry name" value="3-OXOACYL-[ACYL-CARRIER-PROTEIN] SYNTHASE 3"/>
    <property type="match status" value="1"/>
</dbReference>
<reference evidence="5 6" key="1">
    <citation type="submission" date="2015-05" db="EMBL/GenBank/DDBJ databases">
        <authorList>
            <person name="Rovetto F."/>
            <person name="Cocolin L."/>
            <person name="Illeghems K."/>
            <person name="Van Nieuwerburgh F."/>
            <person name="Houf K."/>
        </authorList>
    </citation>
    <scope>NUCLEOTIDE SEQUENCE [LARGE SCALE GENOMIC DNA]</scope>
    <source>
        <strain evidence="5 6">117434</strain>
    </source>
</reference>
<evidence type="ECO:0000313" key="5">
    <source>
        <dbReference type="EMBL" id="OCL92927.1"/>
    </source>
</evidence>
<feature type="domain" description="Beta-ketoacyl-[acyl-carrier-protein] synthase III C-terminal" evidence="3">
    <location>
        <begin position="252"/>
        <end position="333"/>
    </location>
</feature>
<evidence type="ECO:0000256" key="2">
    <source>
        <dbReference type="ARBA" id="ARBA00023315"/>
    </source>
</evidence>
<dbReference type="GO" id="GO:0033818">
    <property type="term" value="F:beta-ketoacyl-acyl-carrier-protein synthase III activity"/>
    <property type="evidence" value="ECO:0007669"/>
    <property type="project" value="UniProtKB-EC"/>
</dbReference>
<gene>
    <name evidence="5" type="primary">fabH_3</name>
    <name evidence="5" type="ORF">AAX28_00467</name>
</gene>
<comment type="caution">
    <text evidence="5">The sequence shown here is derived from an EMBL/GenBank/DDBJ whole genome shotgun (WGS) entry which is preliminary data.</text>
</comment>
<dbReference type="CDD" id="cd00830">
    <property type="entry name" value="KAS_III"/>
    <property type="match status" value="1"/>
</dbReference>
<dbReference type="EC" id="2.3.1.180" evidence="5"/>
<dbReference type="RefSeq" id="WP_066178525.1">
    <property type="nucleotide sequence ID" value="NZ_LDIR01000001.1"/>
</dbReference>
<feature type="domain" description="Beta-ketoacyl-[acyl-carrier-protein] synthase III N-terminal" evidence="4">
    <location>
        <begin position="111"/>
        <end position="188"/>
    </location>
</feature>
<evidence type="ECO:0000256" key="1">
    <source>
        <dbReference type="ARBA" id="ARBA00022679"/>
    </source>
</evidence>
<keyword evidence="2 5" id="KW-0012">Acyltransferase</keyword>
<evidence type="ECO:0000259" key="4">
    <source>
        <dbReference type="Pfam" id="PF08545"/>
    </source>
</evidence>
<accession>A0ABX2YDE3</accession>
<dbReference type="InterPro" id="IPR013747">
    <property type="entry name" value="ACP_syn_III_C"/>
</dbReference>
<dbReference type="InterPro" id="IPR013751">
    <property type="entry name" value="ACP_syn_III_N"/>
</dbReference>
<dbReference type="SUPFAM" id="SSF53901">
    <property type="entry name" value="Thiolase-like"/>
    <property type="match status" value="1"/>
</dbReference>
<dbReference type="Gene3D" id="3.40.47.10">
    <property type="match status" value="1"/>
</dbReference>
<dbReference type="PANTHER" id="PTHR34069:SF3">
    <property type="entry name" value="ACYL-COA:ACYL-COA ALKYLTRANSFERASE"/>
    <property type="match status" value="1"/>
</dbReference>
<evidence type="ECO:0000313" key="6">
    <source>
        <dbReference type="Proteomes" id="UP000093159"/>
    </source>
</evidence>
<sequence length="352" mass="39450">MKTKIKNCKIIHIETMVPSKIVHNKDLDFDEKLKKKIIKNTGVEQRYVLDENQSFLEMYTQIGLNTLETLNWEKDSIDGVIVVTQTQEYKLPATSCILQGALGLSNESFAYDISMGCSGYIYGLYTAMSNISASNGDIKRVLLFVGDAISTIVNPKNKSNAFLFGDAVSCTAIEYDINASETPFILKTDGTEFDNIIVEDSGLKNRININSFDEFEDEDGNINSKNCLYMNGAKVFNFTVDNVPNIIEETLEYTKIDKENIDGYYFHQANKFMIEFLSSKVDVQDKTPINIEKFGNTSCASIPLLLTQFEPKSKNNMLIGFGVGMSMGGGVVNLENTTFNHTVFEELKNDKI</sequence>
<dbReference type="Pfam" id="PF08541">
    <property type="entry name" value="ACP_syn_III_C"/>
    <property type="match status" value="1"/>
</dbReference>
<dbReference type="InterPro" id="IPR016039">
    <property type="entry name" value="Thiolase-like"/>
</dbReference>
<keyword evidence="6" id="KW-1185">Reference proteome</keyword>
<evidence type="ECO:0000259" key="3">
    <source>
        <dbReference type="Pfam" id="PF08541"/>
    </source>
</evidence>
<keyword evidence="1 5" id="KW-0808">Transferase</keyword>
<protein>
    <submittedName>
        <fullName evidence="5">3-oxoacyl-[acyl-carrier-protein] synthase 3</fullName>
        <ecNumber evidence="5">2.3.1.180</ecNumber>
    </submittedName>
</protein>